<dbReference type="Gene3D" id="3.40.630.30">
    <property type="match status" value="1"/>
</dbReference>
<accession>A0A8J7WDV4</accession>
<dbReference type="InterPro" id="IPR051531">
    <property type="entry name" value="N-acetyltransferase"/>
</dbReference>
<dbReference type="GO" id="GO:0016747">
    <property type="term" value="F:acyltransferase activity, transferring groups other than amino-acyl groups"/>
    <property type="evidence" value="ECO:0007669"/>
    <property type="project" value="InterPro"/>
</dbReference>
<dbReference type="PROSITE" id="PS51186">
    <property type="entry name" value="GNAT"/>
    <property type="match status" value="1"/>
</dbReference>
<organism evidence="2 3">
    <name type="scientific">Thetidibacter halocola</name>
    <dbReference type="NCBI Taxonomy" id="2827239"/>
    <lineage>
        <taxon>Bacteria</taxon>
        <taxon>Pseudomonadati</taxon>
        <taxon>Pseudomonadota</taxon>
        <taxon>Alphaproteobacteria</taxon>
        <taxon>Rhodobacterales</taxon>
        <taxon>Roseobacteraceae</taxon>
        <taxon>Thetidibacter</taxon>
    </lineage>
</organism>
<dbReference type="InterPro" id="IPR016181">
    <property type="entry name" value="Acyl_CoA_acyltransferase"/>
</dbReference>
<dbReference type="InterPro" id="IPR000182">
    <property type="entry name" value="GNAT_dom"/>
</dbReference>
<reference evidence="2" key="1">
    <citation type="submission" date="2021-04" db="EMBL/GenBank/DDBJ databases">
        <authorList>
            <person name="Yoon J."/>
        </authorList>
    </citation>
    <scope>NUCLEOTIDE SEQUENCE</scope>
    <source>
        <strain evidence="2">KMU-90</strain>
    </source>
</reference>
<feature type="domain" description="N-acetyltransferase" evidence="1">
    <location>
        <begin position="15"/>
        <end position="167"/>
    </location>
</feature>
<dbReference type="RefSeq" id="WP_212537782.1">
    <property type="nucleotide sequence ID" value="NZ_JAGTUU010000007.1"/>
</dbReference>
<dbReference type="PANTHER" id="PTHR43792:SF1">
    <property type="entry name" value="N-ACETYLTRANSFERASE DOMAIN-CONTAINING PROTEIN"/>
    <property type="match status" value="1"/>
</dbReference>
<keyword evidence="3" id="KW-1185">Reference proteome</keyword>
<evidence type="ECO:0000313" key="2">
    <source>
        <dbReference type="EMBL" id="MBS0125815.1"/>
    </source>
</evidence>
<name>A0A8J7WDV4_9RHOB</name>
<dbReference type="SUPFAM" id="SSF55729">
    <property type="entry name" value="Acyl-CoA N-acyltransferases (Nat)"/>
    <property type="match status" value="1"/>
</dbReference>
<gene>
    <name evidence="2" type="ORF">KB874_17160</name>
</gene>
<dbReference type="PANTHER" id="PTHR43792">
    <property type="entry name" value="GNAT FAMILY, PUTATIVE (AFU_ORTHOLOGUE AFUA_3G00765)-RELATED-RELATED"/>
    <property type="match status" value="1"/>
</dbReference>
<sequence>MTERLSIPVLATERLRLRGPLEADFDAYAAFWAGPRTVFVGGPQDQRASWQRFAANLGHWALKGFGWWIVTEAGRPVGTVGLHHPPYLADTELGWVTFDGHEGRGVAFEAASVVLAWAARTQRPARLVSTIAPANTASVRLAQRLGAVIAGPAAHDPDAMTHVHDLQRYAA</sequence>
<evidence type="ECO:0000259" key="1">
    <source>
        <dbReference type="PROSITE" id="PS51186"/>
    </source>
</evidence>
<proteinExistence type="predicted"/>
<evidence type="ECO:0000313" key="3">
    <source>
        <dbReference type="Proteomes" id="UP000681356"/>
    </source>
</evidence>
<dbReference type="AlphaFoldDB" id="A0A8J7WDV4"/>
<dbReference type="EMBL" id="JAGTUU010000007">
    <property type="protein sequence ID" value="MBS0125815.1"/>
    <property type="molecule type" value="Genomic_DNA"/>
</dbReference>
<dbReference type="Pfam" id="PF13302">
    <property type="entry name" value="Acetyltransf_3"/>
    <property type="match status" value="1"/>
</dbReference>
<dbReference type="Proteomes" id="UP000681356">
    <property type="component" value="Unassembled WGS sequence"/>
</dbReference>
<comment type="caution">
    <text evidence="2">The sequence shown here is derived from an EMBL/GenBank/DDBJ whole genome shotgun (WGS) entry which is preliminary data.</text>
</comment>
<protein>
    <submittedName>
        <fullName evidence="2">GNAT family N-acetyltransferase</fullName>
    </submittedName>
</protein>